<reference evidence="1" key="1">
    <citation type="journal article" date="2021" name="Proc. Natl. Acad. Sci. U.S.A.">
        <title>A Catalog of Tens of Thousands of Viruses from Human Metagenomes Reveals Hidden Associations with Chronic Diseases.</title>
        <authorList>
            <person name="Tisza M.J."/>
            <person name="Buck C.B."/>
        </authorList>
    </citation>
    <scope>NUCLEOTIDE SEQUENCE</scope>
    <source>
        <strain evidence="1">CtHG14</strain>
    </source>
</reference>
<dbReference type="EMBL" id="BK059106">
    <property type="protein sequence ID" value="DAE31259.1"/>
    <property type="molecule type" value="Genomic_DNA"/>
</dbReference>
<evidence type="ECO:0000313" key="1">
    <source>
        <dbReference type="EMBL" id="DAE31259.1"/>
    </source>
</evidence>
<organism evidence="1">
    <name type="scientific">virus sp. ctHG14</name>
    <dbReference type="NCBI Taxonomy" id="2827626"/>
    <lineage>
        <taxon>Viruses</taxon>
    </lineage>
</organism>
<protein>
    <submittedName>
        <fullName evidence="1">DA1 protein-like protein</fullName>
    </submittedName>
</protein>
<name>A0A8S5RJA6_9VIRU</name>
<sequence>MFFTVNNNTWQVCFVNPGDPQLQRSDGTYTLGVTDNNLKTVFMCNDLSSQMIDKVLCHELTHVHAMEYGYSIPIETEEIVADFISLFGRSIVTVADELIYQLLGSNAIRYCA</sequence>
<accession>A0A8S5RJA6</accession>
<proteinExistence type="predicted"/>